<dbReference type="EMBL" id="WBOF01000007">
    <property type="protein sequence ID" value="MQS17879.1"/>
    <property type="molecule type" value="Genomic_DNA"/>
</dbReference>
<dbReference type="InterPro" id="IPR002543">
    <property type="entry name" value="FtsK_dom"/>
</dbReference>
<dbReference type="Gene3D" id="3.40.50.300">
    <property type="entry name" value="P-loop containing nucleotide triphosphate hydrolases"/>
    <property type="match status" value="1"/>
</dbReference>
<protein>
    <recommendedName>
        <fullName evidence="2">FtsK domain-containing protein</fullName>
    </recommendedName>
</protein>
<comment type="caution">
    <text evidence="3">The sequence shown here is derived from an EMBL/GenBank/DDBJ whole genome shotgun (WGS) entry which is preliminary data.</text>
</comment>
<reference evidence="3 4" key="1">
    <citation type="submission" date="2019-09" db="EMBL/GenBank/DDBJ databases">
        <title>Genome Sequences of Streptomyces kaniharaensis ATCC 21070.</title>
        <authorList>
            <person name="Zhu W."/>
            <person name="De Crecy-Lagard V."/>
            <person name="Richards N.G."/>
        </authorList>
    </citation>
    <scope>NUCLEOTIDE SEQUENCE [LARGE SCALE GENOMIC DNA]</scope>
    <source>
        <strain evidence="3 4">SF-557</strain>
    </source>
</reference>
<evidence type="ECO:0000256" key="1">
    <source>
        <dbReference type="SAM" id="MobiDB-lite"/>
    </source>
</evidence>
<dbReference type="SUPFAM" id="SSF52540">
    <property type="entry name" value="P-loop containing nucleoside triphosphate hydrolases"/>
    <property type="match status" value="1"/>
</dbReference>
<dbReference type="OrthoDB" id="3315716at2"/>
<organism evidence="3 4">
    <name type="scientific">Streptomyces kaniharaensis</name>
    <dbReference type="NCBI Taxonomy" id="212423"/>
    <lineage>
        <taxon>Bacteria</taxon>
        <taxon>Bacillati</taxon>
        <taxon>Actinomycetota</taxon>
        <taxon>Actinomycetes</taxon>
        <taxon>Kitasatosporales</taxon>
        <taxon>Streptomycetaceae</taxon>
        <taxon>Streptomyces</taxon>
    </lineage>
</organism>
<accession>A0A6N7L4Q2</accession>
<evidence type="ECO:0000313" key="3">
    <source>
        <dbReference type="EMBL" id="MQS17879.1"/>
    </source>
</evidence>
<gene>
    <name evidence="3" type="ORF">F7Q99_38260</name>
</gene>
<keyword evidence="4" id="KW-1185">Reference proteome</keyword>
<dbReference type="InterPro" id="IPR027417">
    <property type="entry name" value="P-loop_NTPase"/>
</dbReference>
<dbReference type="GO" id="GO:0005524">
    <property type="term" value="F:ATP binding"/>
    <property type="evidence" value="ECO:0007669"/>
    <property type="project" value="InterPro"/>
</dbReference>
<proteinExistence type="predicted"/>
<feature type="compositionally biased region" description="Pro residues" evidence="1">
    <location>
        <begin position="14"/>
        <end position="25"/>
    </location>
</feature>
<feature type="domain" description="FtsK" evidence="2">
    <location>
        <begin position="377"/>
        <end position="488"/>
    </location>
</feature>
<dbReference type="RefSeq" id="WP_153471644.1">
    <property type="nucleotide sequence ID" value="NZ_WBOF01000007.1"/>
</dbReference>
<feature type="region of interest" description="Disordered" evidence="1">
    <location>
        <begin position="1"/>
        <end position="51"/>
    </location>
</feature>
<dbReference type="Pfam" id="PF01580">
    <property type="entry name" value="FtsK_SpoIIIE"/>
    <property type="match status" value="1"/>
</dbReference>
<dbReference type="Proteomes" id="UP000450000">
    <property type="component" value="Unassembled WGS sequence"/>
</dbReference>
<dbReference type="AlphaFoldDB" id="A0A6N7L4Q2"/>
<dbReference type="GO" id="GO:0003677">
    <property type="term" value="F:DNA binding"/>
    <property type="evidence" value="ECO:0007669"/>
    <property type="project" value="InterPro"/>
</dbReference>
<evidence type="ECO:0000313" key="4">
    <source>
        <dbReference type="Proteomes" id="UP000450000"/>
    </source>
</evidence>
<sequence>MRTETDPGTAPAEADPPPASGPDTPPEGDNADGEKKPNRITAFASGTTRRTGEGARLIGQWLAHWASTADQSNDEIRRRLVAAQLEAYTERRTEVEAAFGKETKKVVRLEEEAADGGLTQAQRGQLTFSRETARRLEKTLKEMRKADFRPVQPTERQIARARSFGRLRRGGALIGAAGGAAAGAVNAPPAGLLALLAATGLAWWTAAHPPRLTHRPVPAELLLAELDPPAKPDTEIAEDGTVLEQAVVEDPALFCAETDRLTMAMLSAGAISEGRVRLAAPDALTRLANGWMAKVVLPKGDGANVETVLPKLGKIAGEMDSDRDRFFMEAIHASAGGNAKTIAVAMFDTDPFLNGVPSPLVGATTVDVWNRGIPVAVDAFGQIVYLVLRNTSLSLGGASRSGKGAALRGIIGGALLDMRVNVRLIDGKAPGQDRWRNLAATFIDEEGNRGAERALHLLEAEVREMSRRAAILKKYGVEDINDPKLIDELGGLELVVMDEVLPFTENKKFGNQIKQGLAALSARGLAFGIILILATQVITKGENGVIPRLVSGNISWKWAMRTTDTTESNMALAPGAASSGWDASKLDPDIKGMGILFAEAGYKRLRSLWIDGDDMLKLIANVTTARARAGRLRGQWDDPIEAALHAKKCGTPAPELPTQDGTTVPAVDLTKPGPADTAEALTENDWQILTATADTFGGQLNVLCRQVAEALQAQDGTRWADTSAATVGDTFRRAGVFRKTVRVAGQQSSTGAALDDIRALIKERTVGPGPTT</sequence>
<evidence type="ECO:0000259" key="2">
    <source>
        <dbReference type="Pfam" id="PF01580"/>
    </source>
</evidence>
<name>A0A6N7L4Q2_9ACTN</name>